<accession>E9E5G5</accession>
<gene>
    <name evidence="5" type="ORF">MAC_05113</name>
</gene>
<evidence type="ECO:0000256" key="3">
    <source>
        <dbReference type="SAM" id="Coils"/>
    </source>
</evidence>
<dbReference type="STRING" id="655827.E9E5G5"/>
<keyword evidence="6" id="KW-1185">Reference proteome</keyword>
<dbReference type="AlphaFoldDB" id="E9E5G5"/>
<dbReference type="PANTHER" id="PTHR45641:SF19">
    <property type="entry name" value="NEPHROCYSTIN-3"/>
    <property type="match status" value="1"/>
</dbReference>
<evidence type="ECO:0000256" key="2">
    <source>
        <dbReference type="ARBA" id="ARBA00022803"/>
    </source>
</evidence>
<dbReference type="OrthoDB" id="4961540at2759"/>
<dbReference type="SUPFAM" id="SSF81901">
    <property type="entry name" value="HCP-like"/>
    <property type="match status" value="1"/>
</dbReference>
<feature type="domain" description="CHAT" evidence="4">
    <location>
        <begin position="576"/>
        <end position="895"/>
    </location>
</feature>
<dbReference type="EMBL" id="GL698506">
    <property type="protein sequence ID" value="EFY88848.1"/>
    <property type="molecule type" value="Genomic_DNA"/>
</dbReference>
<dbReference type="GeneID" id="19249424"/>
<feature type="coiled-coil region" evidence="3">
    <location>
        <begin position="434"/>
        <end position="461"/>
    </location>
</feature>
<sequence>MADLAADLPLLRETVDNVLAENDPTRVEWLYYIGSEYYDRFGQSDSMADLNMALQHFQEALSITPEDYEDRAERLETLGLIHQDRFFQEGEEADLDKGFQYLQEAVNITPEDDPERAGRLHHLGLGYQDRYERWRGEADLDMALHYFQQAVNIMPEDHADPADWLETLGIAYLCRFWRRKYKADLCAALQYLEEAAKMTPENDPDRAERLHSLGLGYQGRFHLTRDVVNINIALQYLKEAIDSTPENDPQRAERLHSLGSVYLDLHHRNQDKTDLNEAIQCFEAAINITSEDDPSRARRHFSLAGGYHDRFLSIGGDIGAEPDRDLAIQQYKDGLYHVPSHIEDRLRCSAELLTLCLVSGDWELASRAASDAVSLIPLLTPRFLENSDKQYLLTVTEVSGLASNAAAIALTMGKSPYEAVQLLELGRGVIIGSLNEMRADISELVQKHAQLAEEYVELRDQLNTSTRPVDQLGLGTAARLQVSRRHGAGQKLDKTIQAIRKLPGFDRFLMAPSEDELKEAAASGPVVIVNASFHRTDALIIEKHQIRSIKLLHVSDLVIENRAAALAEPESLDTHLLEWLWDRIAKPVLDALGFTQTPDDGCLPRMWWILTGPLAKFPIHAAGYHSRGTDTVLDRVISSYSSSVRALVQSRQESATLPKERGKGKAVLVSMETTPGHNHLPFVPLEMAKLERLCSSLRLQVCKPRPCRQDVLAALNDCDIFHFAGHGKTDPDDPSRSSLLLRGGPLAVADLFETNLHNRKPFLAYLSACGTGQINNDNLMNEALHLMAAYQAAGFRHVIGTLWEVNDKSCVEAANMTYEWVQQRNMADDSVSEGLHHATIKLRESWVSDNAARAARGAPTVTERARSGQGTVRYPRDAELCEEAPLYWVPYVHFGA</sequence>
<keyword evidence="3" id="KW-0175">Coiled coil</keyword>
<organism evidence="6">
    <name type="scientific">Metarhizium acridum (strain CQMa 102)</name>
    <dbReference type="NCBI Taxonomy" id="655827"/>
    <lineage>
        <taxon>Eukaryota</taxon>
        <taxon>Fungi</taxon>
        <taxon>Dikarya</taxon>
        <taxon>Ascomycota</taxon>
        <taxon>Pezizomycotina</taxon>
        <taxon>Sordariomycetes</taxon>
        <taxon>Hypocreomycetidae</taxon>
        <taxon>Hypocreales</taxon>
        <taxon>Clavicipitaceae</taxon>
        <taxon>Metarhizium</taxon>
    </lineage>
</organism>
<evidence type="ECO:0000313" key="6">
    <source>
        <dbReference type="Proteomes" id="UP000002499"/>
    </source>
</evidence>
<evidence type="ECO:0000259" key="4">
    <source>
        <dbReference type="Pfam" id="PF12770"/>
    </source>
</evidence>
<evidence type="ECO:0000256" key="1">
    <source>
        <dbReference type="ARBA" id="ARBA00022737"/>
    </source>
</evidence>
<name>E9E5G5_METAQ</name>
<dbReference type="InterPro" id="IPR024983">
    <property type="entry name" value="CHAT_dom"/>
</dbReference>
<dbReference type="PANTHER" id="PTHR45641">
    <property type="entry name" value="TETRATRICOPEPTIDE REPEAT PROTEIN (AFU_ORTHOLOGUE AFUA_6G03870)"/>
    <property type="match status" value="1"/>
</dbReference>
<dbReference type="Proteomes" id="UP000002499">
    <property type="component" value="Unassembled WGS sequence"/>
</dbReference>
<dbReference type="KEGG" id="maw:19249424"/>
<keyword evidence="1" id="KW-0677">Repeat</keyword>
<dbReference type="eggNOG" id="KOG4626">
    <property type="taxonomic scope" value="Eukaryota"/>
</dbReference>
<dbReference type="OMA" id="SKFRCDA"/>
<dbReference type="HOGENOM" id="CLU_001305_0_0_1"/>
<evidence type="ECO:0000313" key="5">
    <source>
        <dbReference type="EMBL" id="EFY88848.1"/>
    </source>
</evidence>
<proteinExistence type="predicted"/>
<dbReference type="Gene3D" id="1.25.40.10">
    <property type="entry name" value="Tetratricopeptide repeat domain"/>
    <property type="match status" value="3"/>
</dbReference>
<dbReference type="Pfam" id="PF12770">
    <property type="entry name" value="CHAT"/>
    <property type="match status" value="1"/>
</dbReference>
<protein>
    <submittedName>
        <fullName evidence="5">TPR Domain containing protein</fullName>
    </submittedName>
</protein>
<dbReference type="InterPro" id="IPR011990">
    <property type="entry name" value="TPR-like_helical_dom_sf"/>
</dbReference>
<dbReference type="InParanoid" id="E9E5G5"/>
<keyword evidence="2" id="KW-0802">TPR repeat</keyword>
<reference evidence="5 6" key="1">
    <citation type="journal article" date="2011" name="PLoS Genet.">
        <title>Genome sequencing and comparative transcriptomics of the model entomopathogenic fungi Metarhizium anisopliae and M. acridum.</title>
        <authorList>
            <person name="Gao Q."/>
            <person name="Jin K."/>
            <person name="Ying S.H."/>
            <person name="Zhang Y."/>
            <person name="Xiao G."/>
            <person name="Shang Y."/>
            <person name="Duan Z."/>
            <person name="Hu X."/>
            <person name="Xie X.Q."/>
            <person name="Zhou G."/>
            <person name="Peng G."/>
            <person name="Luo Z."/>
            <person name="Huang W."/>
            <person name="Wang B."/>
            <person name="Fang W."/>
            <person name="Wang S."/>
            <person name="Zhong Y."/>
            <person name="Ma L.J."/>
            <person name="St Leger R.J."/>
            <person name="Zhao G.P."/>
            <person name="Pei Y."/>
            <person name="Feng M.G."/>
            <person name="Xia Y."/>
            <person name="Wang C."/>
        </authorList>
    </citation>
    <scope>NUCLEOTIDE SEQUENCE [LARGE SCALE GENOMIC DNA]</scope>
    <source>
        <strain evidence="5 6">CQMa 102</strain>
    </source>
</reference>